<dbReference type="Gene3D" id="1.10.3720.10">
    <property type="entry name" value="MetI-like"/>
    <property type="match status" value="1"/>
</dbReference>
<dbReference type="InterPro" id="IPR051124">
    <property type="entry name" value="Phosphate_Transport_Permease"/>
</dbReference>
<dbReference type="CDD" id="cd06261">
    <property type="entry name" value="TM_PBP2"/>
    <property type="match status" value="1"/>
</dbReference>
<dbReference type="InterPro" id="IPR000515">
    <property type="entry name" value="MetI-like"/>
</dbReference>
<evidence type="ECO:0000256" key="3">
    <source>
        <dbReference type="ARBA" id="ARBA00022448"/>
    </source>
</evidence>
<keyword evidence="4 10" id="KW-1003">Cell membrane</keyword>
<dbReference type="NCBIfam" id="TIGR02138">
    <property type="entry name" value="phosphate_pstC"/>
    <property type="match status" value="1"/>
</dbReference>
<protein>
    <recommendedName>
        <fullName evidence="10">Phosphate transport system permease protein</fullName>
    </recommendedName>
</protein>
<comment type="similarity">
    <text evidence="2 10">Belongs to the binding-protein-dependent transport system permease family. CysTW subfamily.</text>
</comment>
<evidence type="ECO:0000256" key="8">
    <source>
        <dbReference type="ARBA" id="ARBA00023136"/>
    </source>
</evidence>
<feature type="transmembrane region" description="Helical" evidence="9">
    <location>
        <begin position="418"/>
        <end position="447"/>
    </location>
</feature>
<dbReference type="GO" id="GO:0005886">
    <property type="term" value="C:plasma membrane"/>
    <property type="evidence" value="ECO:0007669"/>
    <property type="project" value="UniProtKB-SubCell"/>
</dbReference>
<organism evidence="12 13">
    <name type="scientific">Roseimicrobium gellanilyticum</name>
    <dbReference type="NCBI Taxonomy" id="748857"/>
    <lineage>
        <taxon>Bacteria</taxon>
        <taxon>Pseudomonadati</taxon>
        <taxon>Verrucomicrobiota</taxon>
        <taxon>Verrucomicrobiia</taxon>
        <taxon>Verrucomicrobiales</taxon>
        <taxon>Verrucomicrobiaceae</taxon>
        <taxon>Roseimicrobium</taxon>
    </lineage>
</organism>
<evidence type="ECO:0000313" key="13">
    <source>
        <dbReference type="Proteomes" id="UP000253426"/>
    </source>
</evidence>
<dbReference type="SUPFAM" id="SSF161098">
    <property type="entry name" value="MetI-like"/>
    <property type="match status" value="1"/>
</dbReference>
<evidence type="ECO:0000313" key="12">
    <source>
        <dbReference type="EMBL" id="RBP47235.1"/>
    </source>
</evidence>
<evidence type="ECO:0000256" key="5">
    <source>
        <dbReference type="ARBA" id="ARBA00022592"/>
    </source>
</evidence>
<feature type="transmembrane region" description="Helical" evidence="9">
    <location>
        <begin position="468"/>
        <end position="486"/>
    </location>
</feature>
<dbReference type="Pfam" id="PF00528">
    <property type="entry name" value="BPD_transp_1"/>
    <property type="match status" value="1"/>
</dbReference>
<comment type="caution">
    <text evidence="12">The sequence shown here is derived from an EMBL/GenBank/DDBJ whole genome shotgun (WGS) entry which is preliminary data.</text>
</comment>
<proteinExistence type="inferred from homology"/>
<dbReference type="GO" id="GO:0005315">
    <property type="term" value="F:phosphate transmembrane transporter activity"/>
    <property type="evidence" value="ECO:0007669"/>
    <property type="project" value="InterPro"/>
</dbReference>
<keyword evidence="6 9" id="KW-0812">Transmembrane</keyword>
<reference evidence="12 13" key="1">
    <citation type="submission" date="2018-06" db="EMBL/GenBank/DDBJ databases">
        <title>Genomic Encyclopedia of Type Strains, Phase IV (KMG-IV): sequencing the most valuable type-strain genomes for metagenomic binning, comparative biology and taxonomic classification.</title>
        <authorList>
            <person name="Goeker M."/>
        </authorList>
    </citation>
    <scope>NUCLEOTIDE SEQUENCE [LARGE SCALE GENOMIC DNA]</scope>
    <source>
        <strain evidence="12 13">DSM 25532</strain>
    </source>
</reference>
<name>A0A366HUQ7_9BACT</name>
<evidence type="ECO:0000256" key="6">
    <source>
        <dbReference type="ARBA" id="ARBA00022692"/>
    </source>
</evidence>
<dbReference type="RefSeq" id="WP_211325399.1">
    <property type="nucleotide sequence ID" value="NZ_QNRR01000001.1"/>
</dbReference>
<dbReference type="Proteomes" id="UP000253426">
    <property type="component" value="Unassembled WGS sequence"/>
</dbReference>
<dbReference type="AlphaFoldDB" id="A0A366HUQ7"/>
<comment type="function">
    <text evidence="10">Part of the binding-protein-dependent transport system for phosphate; probably responsible for the translocation of the substrate across the membrane.</text>
</comment>
<dbReference type="PANTHER" id="PTHR30425">
    <property type="entry name" value="PHOSPHATE TRANSPORT SYSTEM PERMEASE PROTEIN PST"/>
    <property type="match status" value="1"/>
</dbReference>
<sequence>MSTEKSVSREIESDLIKPPGFLGLRMDRQKVIRAFFSTCATVTIITLVLIMWSLISEGPIKVGKAFGFLPYPTLKGGFLDTYRHELSVYRKAGLEFCDHVQKPLTEHEELLSRLKRALGADLNTVSKPSRDRRDAALLAKTHVEEKAALQREALEEALEKTEPATPPEKIAELRKSVTDATHIAVATETISDIFNKEEKEKLIAELNSLQPDQEDFPPFIQSLLAESAKKDAEAKEKFAAFVSAVDEFEAASEPVVEVHDSMKELALATKEKAVQQHMAEDARTQLLEAAATAKTPEQKAAFEKDAAETDTTEIDYKSAIEPIVAKLPDYEKLVQPYIEAIKKASAALPAKPETKEAHDLMEHFRKDFPKHLKTVEASVPRMKEWSWEKPVPMTQALTSFLFGGDWITNSSWQDFYGVLPLLTGSLVIALTALVIALPFSVGAAIYVNQFASLREQEIVKPLIEFIQAIPSVVLGFIGISVLGDLIKSTSGIPWLSWIPGFPVQERLNMFNAGVLLALMAIPTMFSLAEDAINNVPRAFSEASEALGATKLQTVFRVIVPASISGILAAMLLGLGRIVGETMVVLLVAGNRIAIPDFSDGIGTVFQPAHTLTGIIAQELGEVSRGSSHWQALFMVGILLFIISLFINWASRLVVKKFQLPKI</sequence>
<evidence type="ECO:0000256" key="1">
    <source>
        <dbReference type="ARBA" id="ARBA00004651"/>
    </source>
</evidence>
<dbReference type="GO" id="GO:0006817">
    <property type="term" value="P:phosphate ion transport"/>
    <property type="evidence" value="ECO:0007669"/>
    <property type="project" value="UniProtKB-KW"/>
</dbReference>
<evidence type="ECO:0000256" key="7">
    <source>
        <dbReference type="ARBA" id="ARBA00022989"/>
    </source>
</evidence>
<accession>A0A366HUQ7</accession>
<evidence type="ECO:0000256" key="4">
    <source>
        <dbReference type="ARBA" id="ARBA00022475"/>
    </source>
</evidence>
<feature type="transmembrane region" description="Helical" evidence="9">
    <location>
        <begin position="557"/>
        <end position="578"/>
    </location>
</feature>
<keyword evidence="3 9" id="KW-0813">Transport</keyword>
<dbReference type="EMBL" id="QNRR01000001">
    <property type="protein sequence ID" value="RBP47235.1"/>
    <property type="molecule type" value="Genomic_DNA"/>
</dbReference>
<dbReference type="InterPro" id="IPR035906">
    <property type="entry name" value="MetI-like_sf"/>
</dbReference>
<keyword evidence="8 9" id="KW-0472">Membrane</keyword>
<keyword evidence="7 9" id="KW-1133">Transmembrane helix</keyword>
<evidence type="ECO:0000256" key="9">
    <source>
        <dbReference type="RuleBase" id="RU363032"/>
    </source>
</evidence>
<gene>
    <name evidence="12" type="ORF">DES53_10132</name>
</gene>
<feature type="transmembrane region" description="Helical" evidence="9">
    <location>
        <begin position="34"/>
        <end position="55"/>
    </location>
</feature>
<dbReference type="InterPro" id="IPR011864">
    <property type="entry name" value="Phosphate_PstC"/>
</dbReference>
<evidence type="ECO:0000256" key="10">
    <source>
        <dbReference type="RuleBase" id="RU363054"/>
    </source>
</evidence>
<dbReference type="PANTHER" id="PTHR30425:SF1">
    <property type="entry name" value="PHOSPHATE TRANSPORT SYSTEM PERMEASE PROTEIN PSTC"/>
    <property type="match status" value="1"/>
</dbReference>
<evidence type="ECO:0000259" key="11">
    <source>
        <dbReference type="PROSITE" id="PS50928"/>
    </source>
</evidence>
<keyword evidence="5 10" id="KW-0592">Phosphate transport</keyword>
<dbReference type="PROSITE" id="PS50928">
    <property type="entry name" value="ABC_TM1"/>
    <property type="match status" value="1"/>
</dbReference>
<keyword evidence="13" id="KW-1185">Reference proteome</keyword>
<comment type="subcellular location">
    <subcellularLocation>
        <location evidence="1 9">Cell membrane</location>
        <topology evidence="1 9">Multi-pass membrane protein</topology>
    </subcellularLocation>
</comment>
<feature type="transmembrane region" description="Helical" evidence="9">
    <location>
        <begin position="506"/>
        <end position="528"/>
    </location>
</feature>
<evidence type="ECO:0000256" key="2">
    <source>
        <dbReference type="ARBA" id="ARBA00007069"/>
    </source>
</evidence>
<feature type="transmembrane region" description="Helical" evidence="9">
    <location>
        <begin position="629"/>
        <end position="649"/>
    </location>
</feature>
<feature type="domain" description="ABC transmembrane type-1" evidence="11">
    <location>
        <begin position="422"/>
        <end position="650"/>
    </location>
</feature>